<name>A0A852ZGM8_9ACTN</name>
<sequence>MDEFAALQAWKSVVGSARVEPMDRVSNQIWKVTGEDGREWVLKHLPEWPPGVGPVEEYRVLCHLQAGGLPVAAPVVTDDGLIAHNADNLRTDPHEKQPTGPHAYALMPLLPNDLARNESPGLAYTIGRGIGRLDRMLAECPWQVTSFTDDPAPDTFGDDYAKLPAELRDLIDPLRDQLWAALTDLPTQLTHGDCNVGNILVHDGEVTGYIDLDHLPYGPRVRDLSLYLASRLRDQVTDGDPDAMAAVLRHYVAGYHSIHPLTEHEQAAVVPLLLTTLVGGAGWCLNGWVPDPSGYQRNLRAIRWITTRYDHLADAPTSR</sequence>
<dbReference type="Proteomes" id="UP000579605">
    <property type="component" value="Unassembled WGS sequence"/>
</dbReference>
<gene>
    <name evidence="3" type="ORF">F4554_003953</name>
</gene>
<dbReference type="InterPro" id="IPR050249">
    <property type="entry name" value="Pseudomonas-type_ThrB"/>
</dbReference>
<dbReference type="AlphaFoldDB" id="A0A852ZGM8"/>
<evidence type="ECO:0000313" key="3">
    <source>
        <dbReference type="EMBL" id="NYH91315.1"/>
    </source>
</evidence>
<dbReference type="InterPro" id="IPR011009">
    <property type="entry name" value="Kinase-like_dom_sf"/>
</dbReference>
<dbReference type="InterPro" id="IPR002575">
    <property type="entry name" value="Aminoglycoside_PTrfase"/>
</dbReference>
<dbReference type="PANTHER" id="PTHR21064">
    <property type="entry name" value="AMINOGLYCOSIDE PHOSPHOTRANSFERASE DOMAIN-CONTAINING PROTEIN-RELATED"/>
    <property type="match status" value="1"/>
</dbReference>
<evidence type="ECO:0000259" key="2">
    <source>
        <dbReference type="Pfam" id="PF01636"/>
    </source>
</evidence>
<evidence type="ECO:0000313" key="4">
    <source>
        <dbReference type="Proteomes" id="UP000579605"/>
    </source>
</evidence>
<dbReference type="PANTHER" id="PTHR21064:SF6">
    <property type="entry name" value="AMINOGLYCOSIDE PHOSPHOTRANSFERASE DOMAIN-CONTAINING PROTEIN"/>
    <property type="match status" value="1"/>
</dbReference>
<dbReference type="Pfam" id="PF01636">
    <property type="entry name" value="APH"/>
    <property type="match status" value="1"/>
</dbReference>
<comment type="similarity">
    <text evidence="1">Belongs to the pseudomonas-type ThrB family.</text>
</comment>
<keyword evidence="3" id="KW-0808">Transferase</keyword>
<reference evidence="3 4" key="1">
    <citation type="submission" date="2020-07" db="EMBL/GenBank/DDBJ databases">
        <title>Sequencing the genomes of 1000 actinobacteria strains.</title>
        <authorList>
            <person name="Klenk H.-P."/>
        </authorList>
    </citation>
    <scope>NUCLEOTIDE SEQUENCE [LARGE SCALE GENOMIC DNA]</scope>
    <source>
        <strain evidence="3 4">DSM 18448</strain>
    </source>
</reference>
<feature type="domain" description="Aminoglycoside phosphotransferase" evidence="2">
    <location>
        <begin position="25"/>
        <end position="260"/>
    </location>
</feature>
<proteinExistence type="inferred from homology"/>
<organism evidence="3 4">
    <name type="scientific">Actinopolymorpha rutila</name>
    <dbReference type="NCBI Taxonomy" id="446787"/>
    <lineage>
        <taxon>Bacteria</taxon>
        <taxon>Bacillati</taxon>
        <taxon>Actinomycetota</taxon>
        <taxon>Actinomycetes</taxon>
        <taxon>Propionibacteriales</taxon>
        <taxon>Actinopolymorphaceae</taxon>
        <taxon>Actinopolymorpha</taxon>
    </lineage>
</organism>
<dbReference type="Gene3D" id="3.90.1200.10">
    <property type="match status" value="1"/>
</dbReference>
<keyword evidence="4" id="KW-1185">Reference proteome</keyword>
<accession>A0A852ZGM8</accession>
<keyword evidence="3" id="KW-0418">Kinase</keyword>
<dbReference type="RefSeq" id="WP_179788912.1">
    <property type="nucleotide sequence ID" value="NZ_BAAARR010000023.1"/>
</dbReference>
<protein>
    <submittedName>
        <fullName evidence="3">Ser/Thr protein kinase RdoA (MazF antagonist)</fullName>
    </submittedName>
</protein>
<evidence type="ECO:0000256" key="1">
    <source>
        <dbReference type="ARBA" id="ARBA00038240"/>
    </source>
</evidence>
<dbReference type="SUPFAM" id="SSF56112">
    <property type="entry name" value="Protein kinase-like (PK-like)"/>
    <property type="match status" value="1"/>
</dbReference>
<dbReference type="GO" id="GO:0019202">
    <property type="term" value="F:amino acid kinase activity"/>
    <property type="evidence" value="ECO:0007669"/>
    <property type="project" value="TreeGrafter"/>
</dbReference>
<dbReference type="EMBL" id="JACBZH010000001">
    <property type="protein sequence ID" value="NYH91315.1"/>
    <property type="molecule type" value="Genomic_DNA"/>
</dbReference>
<comment type="caution">
    <text evidence="3">The sequence shown here is derived from an EMBL/GenBank/DDBJ whole genome shotgun (WGS) entry which is preliminary data.</text>
</comment>